<dbReference type="EMBL" id="BAAABM010000069">
    <property type="protein sequence ID" value="GAA0370031.1"/>
    <property type="molecule type" value="Genomic_DNA"/>
</dbReference>
<keyword evidence="2" id="KW-1185">Reference proteome</keyword>
<accession>A0ABN0XQA6</accession>
<evidence type="ECO:0000313" key="1">
    <source>
        <dbReference type="EMBL" id="GAA0370031.1"/>
    </source>
</evidence>
<comment type="caution">
    <text evidence="1">The sequence shown here is derived from an EMBL/GenBank/DDBJ whole genome shotgun (WGS) entry which is preliminary data.</text>
</comment>
<evidence type="ECO:0008006" key="3">
    <source>
        <dbReference type="Google" id="ProtNLM"/>
    </source>
</evidence>
<name>A0ABN0XQA6_9ACTN</name>
<dbReference type="Proteomes" id="UP001501822">
    <property type="component" value="Unassembled WGS sequence"/>
</dbReference>
<evidence type="ECO:0000313" key="2">
    <source>
        <dbReference type="Proteomes" id="UP001501822"/>
    </source>
</evidence>
<proteinExistence type="predicted"/>
<sequence>MGAQGCGFGPAAELVAVSRLLTGHERVFVGDGVAAAFAQRNADAFDEVHERPPGTASASIDDLVGSADLAISVMEADLVLRAVTAGCPAVMVDSLFGFWSLRRPLAAVHRLCAGLPRSSFAAATRRLAGLSPHERVVAAHLLAEHSVVQNFPGVPGRAAEMAALGPGPEIHVTGSIIDLEGVRTVPRDADPGCDLLINAGGFTNFLLGLDVNDDYLRLLHRWLPDLLRDWPRFTRVLVCGGPYGPGRERTFSVAGRRADCRLLPQRELLRRAAAVPDYLLAPGLTALHEAVALGRLPLALPEQHYAHVYTVRRLADTLFGRSAARFADVLPDHPVPEDDLAGTAALVRIAGRIREDDELYRRFRRSVNERIEHHLSLGPAARAEGVRELRELLGGDPVPSVLAKIVPPG</sequence>
<protein>
    <recommendedName>
        <fullName evidence="3">Glycosyltransferase</fullName>
    </recommendedName>
</protein>
<gene>
    <name evidence="1" type="ORF">GCM10010151_69950</name>
</gene>
<organism evidence="1 2">
    <name type="scientific">Actinoallomurus spadix</name>
    <dbReference type="NCBI Taxonomy" id="79912"/>
    <lineage>
        <taxon>Bacteria</taxon>
        <taxon>Bacillati</taxon>
        <taxon>Actinomycetota</taxon>
        <taxon>Actinomycetes</taxon>
        <taxon>Streptosporangiales</taxon>
        <taxon>Thermomonosporaceae</taxon>
        <taxon>Actinoallomurus</taxon>
    </lineage>
</organism>
<reference evidence="1 2" key="1">
    <citation type="journal article" date="2019" name="Int. J. Syst. Evol. Microbiol.">
        <title>The Global Catalogue of Microorganisms (GCM) 10K type strain sequencing project: providing services to taxonomists for standard genome sequencing and annotation.</title>
        <authorList>
            <consortium name="The Broad Institute Genomics Platform"/>
            <consortium name="The Broad Institute Genome Sequencing Center for Infectious Disease"/>
            <person name="Wu L."/>
            <person name="Ma J."/>
        </authorList>
    </citation>
    <scope>NUCLEOTIDE SEQUENCE [LARGE SCALE GENOMIC DNA]</scope>
    <source>
        <strain evidence="1 2">JCM 3146</strain>
    </source>
</reference>